<sequence>MESYSGPPADGESGQSAQRPQQARQHADNTQDSNWSPLTTPPSVPYPSVSPAHSSLNSSFTRTNDEDYDAQFGYTTVGLGISPSPGHRRVLSQEAFLQESPRYPDTPKTPYQSNDYLLGSPGSAMHPLQADYPHYGQRAAASPPRRWWPTSFGWGWTDSRWVMYALLVFGIVMAISHHVFYSRLDGQPADDQLKMMRFGTLLAYIAKSSLVSAVIFAHRQQIWATVKRRNMKFRTIDDLFASADDLRALVSWELAKKARVALALAIVVWLFPLTVILTPPTLTVAPKTEVDVTQCPSVRTLNFEQEKVKNWRDPGRINGYPGLSLSLWNNTVPLSGSITTPFNDTFFDYWTGSSWQTNVVATTSAFATKAVARDSVAVETCGLGWNCSYVISFTAPGYKCEEVARGRDSNTKQLADMGAPFNTSQLIPDGSNTYLAHTTLGEYSSVQMDAQPGGAPVSLKPPYPKNLGAFRTEPVLWIGHSDQVDPTQPVPTEATDPKWNTSFVPVIFRCEHYVTNYTVQFNHTYSDQVVKVLKKTYLRPIINTTFVPGVEANDGTKDNVTATPESNYIRPLDVESYRFAGAYHSLGLQMRTFINGSLQYTPYVFGNTDALKTRLINKATYLVVPNLRLQIQEFYENMLFSLLSNPQFIVVTWAANATERSGMANASTAADPRLLYPCTRTRTINAYAYRARDLWLVYAFAVVSVVASVFFGALAVAENDNHVRDIKMSSIVAATRAPILEDLPWSLSRWGEVPDDIRDTKVGYGLVVDKMAGTPGTPGGGLQRRVLYGFAPAEVLVPEGRSERSLGIPGTPGTPGSGPGLGQGPKRRRLGVDRGREILGRFRRRH</sequence>
<feature type="transmembrane region" description="Helical" evidence="2">
    <location>
        <begin position="201"/>
        <end position="219"/>
    </location>
</feature>
<dbReference type="AlphaFoldDB" id="A0AAJ0BLQ5"/>
<evidence type="ECO:0000313" key="4">
    <source>
        <dbReference type="Proteomes" id="UP001239445"/>
    </source>
</evidence>
<evidence type="ECO:0000313" key="3">
    <source>
        <dbReference type="EMBL" id="KAK1759187.1"/>
    </source>
</evidence>
<evidence type="ECO:0008006" key="5">
    <source>
        <dbReference type="Google" id="ProtNLM"/>
    </source>
</evidence>
<dbReference type="EMBL" id="MU839828">
    <property type="protein sequence ID" value="KAK1759187.1"/>
    <property type="molecule type" value="Genomic_DNA"/>
</dbReference>
<feature type="compositionally biased region" description="Low complexity" evidence="1">
    <location>
        <begin position="46"/>
        <end position="55"/>
    </location>
</feature>
<keyword evidence="2" id="KW-0472">Membrane</keyword>
<feature type="transmembrane region" description="Helical" evidence="2">
    <location>
        <begin position="695"/>
        <end position="717"/>
    </location>
</feature>
<protein>
    <recommendedName>
        <fullName evidence="5">Formylmethionine deformylase-like protein</fullName>
    </recommendedName>
</protein>
<feature type="transmembrane region" description="Helical" evidence="2">
    <location>
        <begin position="161"/>
        <end position="181"/>
    </location>
</feature>
<comment type="caution">
    <text evidence="3">The sequence shown here is derived from an EMBL/GenBank/DDBJ whole genome shotgun (WGS) entry which is preliminary data.</text>
</comment>
<keyword evidence="2" id="KW-0812">Transmembrane</keyword>
<dbReference type="PANTHER" id="PTHR35041:SF3">
    <property type="entry name" value="FORMYLMETHIONINE DEFORMYLASE-LIKE PROTEIN"/>
    <property type="match status" value="1"/>
</dbReference>
<evidence type="ECO:0000256" key="2">
    <source>
        <dbReference type="SAM" id="Phobius"/>
    </source>
</evidence>
<keyword evidence="2" id="KW-1133">Transmembrane helix</keyword>
<proteinExistence type="predicted"/>
<feature type="transmembrane region" description="Helical" evidence="2">
    <location>
        <begin position="260"/>
        <end position="278"/>
    </location>
</feature>
<feature type="compositionally biased region" description="Gly residues" evidence="1">
    <location>
        <begin position="813"/>
        <end position="823"/>
    </location>
</feature>
<gene>
    <name evidence="3" type="ORF">QBC47DRAFT_99687</name>
</gene>
<name>A0AAJ0BLQ5_9PEZI</name>
<dbReference type="PANTHER" id="PTHR35041">
    <property type="entry name" value="MEDIATOR OF RNA POLYMERASE II TRANSCRIPTION SUBUNIT 1"/>
    <property type="match status" value="1"/>
</dbReference>
<evidence type="ECO:0000256" key="1">
    <source>
        <dbReference type="SAM" id="MobiDB-lite"/>
    </source>
</evidence>
<accession>A0AAJ0BLQ5</accession>
<organism evidence="3 4">
    <name type="scientific">Echria macrotheca</name>
    <dbReference type="NCBI Taxonomy" id="438768"/>
    <lineage>
        <taxon>Eukaryota</taxon>
        <taxon>Fungi</taxon>
        <taxon>Dikarya</taxon>
        <taxon>Ascomycota</taxon>
        <taxon>Pezizomycotina</taxon>
        <taxon>Sordariomycetes</taxon>
        <taxon>Sordariomycetidae</taxon>
        <taxon>Sordariales</taxon>
        <taxon>Schizotheciaceae</taxon>
        <taxon>Echria</taxon>
    </lineage>
</organism>
<keyword evidence="4" id="KW-1185">Reference proteome</keyword>
<dbReference type="Proteomes" id="UP001239445">
    <property type="component" value="Unassembled WGS sequence"/>
</dbReference>
<feature type="region of interest" description="Disordered" evidence="1">
    <location>
        <begin position="1"/>
        <end position="62"/>
    </location>
</feature>
<feature type="compositionally biased region" description="Polar residues" evidence="1">
    <location>
        <begin position="13"/>
        <end position="35"/>
    </location>
</feature>
<reference evidence="3" key="1">
    <citation type="submission" date="2023-06" db="EMBL/GenBank/DDBJ databases">
        <title>Genome-scale phylogeny and comparative genomics of the fungal order Sordariales.</title>
        <authorList>
            <consortium name="Lawrence Berkeley National Laboratory"/>
            <person name="Hensen N."/>
            <person name="Bonometti L."/>
            <person name="Westerberg I."/>
            <person name="Brannstrom I.O."/>
            <person name="Guillou S."/>
            <person name="Cros-Aarteil S."/>
            <person name="Calhoun S."/>
            <person name="Haridas S."/>
            <person name="Kuo A."/>
            <person name="Mondo S."/>
            <person name="Pangilinan J."/>
            <person name="Riley R."/>
            <person name="Labutti K."/>
            <person name="Andreopoulos B."/>
            <person name="Lipzen A."/>
            <person name="Chen C."/>
            <person name="Yanf M."/>
            <person name="Daum C."/>
            <person name="Ng V."/>
            <person name="Clum A."/>
            <person name="Steindorff A."/>
            <person name="Ohm R."/>
            <person name="Martin F."/>
            <person name="Silar P."/>
            <person name="Natvig D."/>
            <person name="Lalanne C."/>
            <person name="Gautier V."/>
            <person name="Ament-Velasquez S.L."/>
            <person name="Kruys A."/>
            <person name="Hutchinson M.I."/>
            <person name="Powell A.J."/>
            <person name="Barry K."/>
            <person name="Miller A.N."/>
            <person name="Grigoriev I.V."/>
            <person name="Debuchy R."/>
            <person name="Gladieux P."/>
            <person name="Thoren M.H."/>
            <person name="Johannesson H."/>
        </authorList>
    </citation>
    <scope>NUCLEOTIDE SEQUENCE</scope>
    <source>
        <strain evidence="3">PSN4</strain>
    </source>
</reference>
<feature type="region of interest" description="Disordered" evidence="1">
    <location>
        <begin position="801"/>
        <end position="835"/>
    </location>
</feature>